<evidence type="ECO:0000256" key="6">
    <source>
        <dbReference type="SAM" id="Coils"/>
    </source>
</evidence>
<evidence type="ECO:0000256" key="5">
    <source>
        <dbReference type="RuleBase" id="RU003825"/>
    </source>
</evidence>
<dbReference type="NCBIfam" id="NF004018">
    <property type="entry name" value="PRK05480.1"/>
    <property type="match status" value="1"/>
</dbReference>
<dbReference type="Pfam" id="PF00485">
    <property type="entry name" value="PRK"/>
    <property type="match status" value="1"/>
</dbReference>
<dbReference type="SUPFAM" id="SSF52540">
    <property type="entry name" value="P-loop containing nucleoside triphosphate hydrolases"/>
    <property type="match status" value="1"/>
</dbReference>
<keyword evidence="5" id="KW-0067">ATP-binding</keyword>
<keyword evidence="4 5" id="KW-0418">Kinase</keyword>
<protein>
    <recommendedName>
        <fullName evidence="5">Uridine kinase</fullName>
        <ecNumber evidence="5">2.7.1.48</ecNumber>
    </recommendedName>
</protein>
<evidence type="ECO:0000256" key="2">
    <source>
        <dbReference type="ARBA" id="ARBA00022679"/>
    </source>
</evidence>
<organism evidence="8 9">
    <name type="scientific">Thraustotheca clavata</name>
    <dbReference type="NCBI Taxonomy" id="74557"/>
    <lineage>
        <taxon>Eukaryota</taxon>
        <taxon>Sar</taxon>
        <taxon>Stramenopiles</taxon>
        <taxon>Oomycota</taxon>
        <taxon>Saprolegniomycetes</taxon>
        <taxon>Saprolegniales</taxon>
        <taxon>Achlyaceae</taxon>
        <taxon>Thraustotheca</taxon>
    </lineage>
</organism>
<dbReference type="GO" id="GO:0043771">
    <property type="term" value="F:cytidine kinase activity"/>
    <property type="evidence" value="ECO:0007669"/>
    <property type="project" value="RHEA"/>
</dbReference>
<dbReference type="EMBL" id="JNBS01001098">
    <property type="protein sequence ID" value="OQS02641.1"/>
    <property type="molecule type" value="Genomic_DNA"/>
</dbReference>
<name>A0A1V9ZXG6_9STRA</name>
<dbReference type="CDD" id="cd02023">
    <property type="entry name" value="UMPK"/>
    <property type="match status" value="1"/>
</dbReference>
<keyword evidence="6" id="KW-0175">Coiled coil</keyword>
<evidence type="ECO:0000313" key="9">
    <source>
        <dbReference type="Proteomes" id="UP000243217"/>
    </source>
</evidence>
<gene>
    <name evidence="8" type="ORF">THRCLA_04990</name>
</gene>
<dbReference type="GO" id="GO:0004849">
    <property type="term" value="F:uridine kinase activity"/>
    <property type="evidence" value="ECO:0007669"/>
    <property type="project" value="UniProtKB-EC"/>
</dbReference>
<dbReference type="InterPro" id="IPR000764">
    <property type="entry name" value="Uridine_kinase-like"/>
</dbReference>
<dbReference type="EC" id="2.7.1.48" evidence="5"/>
<dbReference type="GO" id="GO:0044211">
    <property type="term" value="P:CTP salvage"/>
    <property type="evidence" value="ECO:0007669"/>
    <property type="project" value="UniProtKB-UniPathway"/>
</dbReference>
<sequence>MIDHSSNSSLSCKKRKFDPIERIKPSKDPRLAHIRSKRIRQLESLMHYVYDLESEISRIKRERATLLPLPWEDVAGALKDDTLEQVRLNRSLKCQVEAYSHLTAVLQSWITSMNPETRIPSQYEETWQHSQLMAADPIVRKVGATWILQQVYNNTMRVMAKANFPSTLTSSMDIQVDNRMDTKSIPKRERARKKFAAPARIRPSKDPRLAHIRSKRARQMQSMRNYLYDLTDRLTILHNRHHQPSMLSWHDILKALQDDTLEQVRENRALKQQIDHAERLKTMLEDWVTRIIQPNQRVPSITEETWRHSQLLAGDEASRQIAFEWILRQVYHNTTRALAHVHYPDTATSCITIDISLLENEDKPILLVQGMTQDIMPYPLEEVINGYWVTEKTFAQAFRHQNTPITLQSCDIENANQEMQYLREEVPYPDGRIVHYNVLTGRFLEQDRMTIALRTILKDSAFPDMPENNMQWIVDTKQWIVADRINSNSTRCRTFYTIRHPFTPMGDVSLHDLASSYGVNAATDSEILVLLKRQLSIGHYEQRSFGGTVNCVLRNNIDMSTKRAPRRRKPESRYTYQLDALKREIYDMECIIQRLKRQRNSALSWEDIAKALQDDMLRLVKENRNLQHSRQAYTRFYHVLHACAQLHIDRAPTLAEETWRHGQLLSGDVSTRHLGYEWILKQVQYNTPRAMSYARFPNSLENYVDVQVTTTDNLINIHVTTQQVVAFSLQEVTSAYWIAEQSFARMYMGQTIEVEDELLLQQAQSVLENIQYVQEILDYGPFNVCYNVLSGQFTEETRTTLVLRTILQDEAHPTSPNSWIVDTKQWTVADQLCPNMTRCRTYYTIQHPIRSSDQCSLSLHDFALMFQLPTNDPTNLVSILKARSEANHLRQRTYFQTYFESVLTTLRRHLTKRVLALFTMTTKKQRMTIKLPIKPSKDPRFDHIKSRRAKSLEALRRYVFELEEQVAKLKRGKVALLPWEDIALALKDDMLEMVRDNRSLKRDVEYRKRMCRFLQECFFRPNPLGMAPSVAEETWQHSQLLAGDVSSRKTGCEWILQQLYHNTERAMAHIQFPENNQLDVIDINVACSNENLITVEVMSQEYLPYSLEHVAEAYGFAAASFSKAYMRKVAGYLDDTKTGLTDEAFHYESVQLQDHHTTIRYNTLSRFFQSGDRCILALRTILKDEAYPVAGTTWIMNTKQWVVIDKLEPKLTRCRTFYTIDHPFSEAGGYVPVADLTRNRGLPVGTDDTQNVRMLRDRYYEQHWLQRSFFQMHARCVADTIASKYDEDWDTIMDDPDQSSWLLIVCFYVGQEAIELPQLANIKSKRVKELEYLRRQVYILQGHIEKIRRCQSTLLSWEDVAHALKDDTLDQVRDNRSLKKKLHQNKCVGRFLKHWMYSTTPCRPPSITEEYWRYSLLVAGDEAARQIGYEWIARQAYHNTQAAMTHVSFDNNQTDYVQVQVNISGENHFFVQVLAQQFVDFDLDAVHDAFWIAEKSFAASFRKKSTDLKDLSLPNKDIVYLCENLGTSTQRIFNKTIQARFREADSSTFILRSILKDEMFPDDNIEDAWSFNTKFWMVANGMPDGRTRCRTFYTLDHPLTEKNGFVSLPELARCVGLVMPNESHLVNVVKERFLNSHHAQRLFFAQHLRNIKFKVSFVLTNQIEVYETRQVIEMSAQSRHLLPVVVLGCLAVAAFVYMKQRKTGSAKPPLIPRKPTNARVSSDLTDTQMVYTEPEGVKITRRGSVGPNDILVIGVCGGTGSGKTTLSRAIIDEIGEANVSYLSHDYYYRDISHKTLEQRAQHNFDHPDSLETSLLVRHLQHLRDGETVEVPVYDFTTHSRCSHTQTMVPRRVILVEGILLFTDPDLVALMDIKVFVETPSDIRFIRRLRRDIADRGRTAEGVIEQYLKTVRPMHLTFVEPSKRVADIIVPVGVNALSK</sequence>
<comment type="similarity">
    <text evidence="5">Belongs to the uridine kinase family.</text>
</comment>
<comment type="catalytic activity">
    <reaction evidence="5">
        <text>cytidine + ATP = CMP + ADP + H(+)</text>
        <dbReference type="Rhea" id="RHEA:24674"/>
        <dbReference type="ChEBI" id="CHEBI:15378"/>
        <dbReference type="ChEBI" id="CHEBI:17562"/>
        <dbReference type="ChEBI" id="CHEBI:30616"/>
        <dbReference type="ChEBI" id="CHEBI:60377"/>
        <dbReference type="ChEBI" id="CHEBI:456216"/>
        <dbReference type="EC" id="2.7.1.48"/>
    </reaction>
</comment>
<evidence type="ECO:0000256" key="1">
    <source>
        <dbReference type="ARBA" id="ARBA00004690"/>
    </source>
</evidence>
<dbReference type="OrthoDB" id="61656at2759"/>
<dbReference type="PRINTS" id="PR00988">
    <property type="entry name" value="URIDINKINASE"/>
</dbReference>
<dbReference type="UniPathway" id="UPA00574">
    <property type="reaction ID" value="UER00637"/>
</dbReference>
<evidence type="ECO:0000259" key="7">
    <source>
        <dbReference type="Pfam" id="PF00485"/>
    </source>
</evidence>
<evidence type="ECO:0000256" key="3">
    <source>
        <dbReference type="ARBA" id="ARBA00022741"/>
    </source>
</evidence>
<dbReference type="Gene3D" id="3.40.50.300">
    <property type="entry name" value="P-loop containing nucleotide triphosphate hydrolases"/>
    <property type="match status" value="1"/>
</dbReference>
<reference evidence="8 9" key="1">
    <citation type="journal article" date="2014" name="Genome Biol. Evol.">
        <title>The secreted proteins of Achlya hypogyna and Thraustotheca clavata identify the ancestral oomycete secretome and reveal gene acquisitions by horizontal gene transfer.</title>
        <authorList>
            <person name="Misner I."/>
            <person name="Blouin N."/>
            <person name="Leonard G."/>
            <person name="Richards T.A."/>
            <person name="Lane C.E."/>
        </authorList>
    </citation>
    <scope>NUCLEOTIDE SEQUENCE [LARGE SCALE GENOMIC DNA]</scope>
    <source>
        <strain evidence="8 9">ATCC 34112</strain>
    </source>
</reference>
<dbReference type="NCBIfam" id="TIGR00235">
    <property type="entry name" value="udk"/>
    <property type="match status" value="1"/>
</dbReference>
<dbReference type="UniPathway" id="UPA00579">
    <property type="reaction ID" value="UER00640"/>
</dbReference>
<comment type="pathway">
    <text evidence="1 5">Pyrimidine metabolism; UMP biosynthesis via salvage pathway; UMP from uridine: step 1/1.</text>
</comment>
<proteinExistence type="inferred from homology"/>
<dbReference type="STRING" id="74557.A0A1V9ZXG6"/>
<keyword evidence="2 5" id="KW-0808">Transferase</keyword>
<dbReference type="InterPro" id="IPR027417">
    <property type="entry name" value="P-loop_NTPase"/>
</dbReference>
<dbReference type="GO" id="GO:0044206">
    <property type="term" value="P:UMP salvage"/>
    <property type="evidence" value="ECO:0007669"/>
    <property type="project" value="UniProtKB-UniPathway"/>
</dbReference>
<comment type="caution">
    <text evidence="8">The sequence shown here is derived from an EMBL/GenBank/DDBJ whole genome shotgun (WGS) entry which is preliminary data.</text>
</comment>
<evidence type="ECO:0000313" key="8">
    <source>
        <dbReference type="EMBL" id="OQS02641.1"/>
    </source>
</evidence>
<dbReference type="InterPro" id="IPR006083">
    <property type="entry name" value="PRK/URK"/>
</dbReference>
<dbReference type="PANTHER" id="PTHR10285">
    <property type="entry name" value="URIDINE KINASE"/>
    <property type="match status" value="1"/>
</dbReference>
<comment type="pathway">
    <text evidence="5">Pyrimidine metabolism; CTP biosynthesis via salvage pathway; CTP from cytidine: step 1/3.</text>
</comment>
<feature type="domain" description="Phosphoribulokinase/uridine kinase" evidence="7">
    <location>
        <begin position="1752"/>
        <end position="1932"/>
    </location>
</feature>
<dbReference type="GO" id="GO:0005524">
    <property type="term" value="F:ATP binding"/>
    <property type="evidence" value="ECO:0007669"/>
    <property type="project" value="UniProtKB-KW"/>
</dbReference>
<keyword evidence="3 5" id="KW-0547">Nucleotide-binding</keyword>
<keyword evidence="9" id="KW-1185">Reference proteome</keyword>
<feature type="coiled-coil region" evidence="6">
    <location>
        <begin position="578"/>
        <end position="629"/>
    </location>
</feature>
<dbReference type="Proteomes" id="UP000243217">
    <property type="component" value="Unassembled WGS sequence"/>
</dbReference>
<comment type="catalytic activity">
    <reaction evidence="5">
        <text>uridine + ATP = UMP + ADP + H(+)</text>
        <dbReference type="Rhea" id="RHEA:16825"/>
        <dbReference type="ChEBI" id="CHEBI:15378"/>
        <dbReference type="ChEBI" id="CHEBI:16704"/>
        <dbReference type="ChEBI" id="CHEBI:30616"/>
        <dbReference type="ChEBI" id="CHEBI:57865"/>
        <dbReference type="ChEBI" id="CHEBI:456216"/>
        <dbReference type="EC" id="2.7.1.48"/>
    </reaction>
</comment>
<evidence type="ECO:0000256" key="4">
    <source>
        <dbReference type="ARBA" id="ARBA00022777"/>
    </source>
</evidence>
<accession>A0A1V9ZXG6</accession>